<name>A0AAV6KW61_9ERIC</name>
<dbReference type="PANTHER" id="PTHR45669">
    <property type="entry name" value="GLUTAREDOXIN DOMAIN-CONTAINING CYSTEINE-RICH PROTEIN CG12206-RELATED"/>
    <property type="match status" value="1"/>
</dbReference>
<dbReference type="Proteomes" id="UP000823749">
    <property type="component" value="Chromosome 3"/>
</dbReference>
<gene>
    <name evidence="2" type="ORF">RHGRI_006815</name>
</gene>
<protein>
    <recommendedName>
        <fullName evidence="1">Glutaredoxin domain-containing protein</fullName>
    </recommendedName>
</protein>
<feature type="domain" description="Glutaredoxin" evidence="1">
    <location>
        <begin position="163"/>
        <end position="229"/>
    </location>
</feature>
<evidence type="ECO:0000313" key="3">
    <source>
        <dbReference type="Proteomes" id="UP000823749"/>
    </source>
</evidence>
<reference evidence="2" key="1">
    <citation type="submission" date="2020-08" db="EMBL/GenBank/DDBJ databases">
        <title>Plant Genome Project.</title>
        <authorList>
            <person name="Zhang R.-G."/>
        </authorList>
    </citation>
    <scope>NUCLEOTIDE SEQUENCE</scope>
    <source>
        <strain evidence="2">WSP0</strain>
        <tissue evidence="2">Leaf</tissue>
    </source>
</reference>
<dbReference type="InterPro" id="IPR002109">
    <property type="entry name" value="Glutaredoxin"/>
</dbReference>
<dbReference type="PANTHER" id="PTHR45669:SF14">
    <property type="entry name" value="EMB|CAB81925.1-RELATED"/>
    <property type="match status" value="1"/>
</dbReference>
<organism evidence="2 3">
    <name type="scientific">Rhododendron griersonianum</name>
    <dbReference type="NCBI Taxonomy" id="479676"/>
    <lineage>
        <taxon>Eukaryota</taxon>
        <taxon>Viridiplantae</taxon>
        <taxon>Streptophyta</taxon>
        <taxon>Embryophyta</taxon>
        <taxon>Tracheophyta</taxon>
        <taxon>Spermatophyta</taxon>
        <taxon>Magnoliopsida</taxon>
        <taxon>eudicotyledons</taxon>
        <taxon>Gunneridae</taxon>
        <taxon>Pentapetalae</taxon>
        <taxon>asterids</taxon>
        <taxon>Ericales</taxon>
        <taxon>Ericaceae</taxon>
        <taxon>Ericoideae</taxon>
        <taxon>Rhodoreae</taxon>
        <taxon>Rhododendron</taxon>
    </lineage>
</organism>
<dbReference type="InterPro" id="IPR036249">
    <property type="entry name" value="Thioredoxin-like_sf"/>
</dbReference>
<evidence type="ECO:0000259" key="1">
    <source>
        <dbReference type="Pfam" id="PF00462"/>
    </source>
</evidence>
<dbReference type="EMBL" id="JACTNZ010000003">
    <property type="protein sequence ID" value="KAG5556338.1"/>
    <property type="molecule type" value="Genomic_DNA"/>
</dbReference>
<dbReference type="SUPFAM" id="SSF52833">
    <property type="entry name" value="Thioredoxin-like"/>
    <property type="match status" value="1"/>
</dbReference>
<dbReference type="Gene3D" id="3.40.30.10">
    <property type="entry name" value="Glutaredoxin"/>
    <property type="match status" value="1"/>
</dbReference>
<accession>A0AAV6KW61</accession>
<evidence type="ECO:0000313" key="2">
    <source>
        <dbReference type="EMBL" id="KAG5556338.1"/>
    </source>
</evidence>
<dbReference type="Pfam" id="PF00462">
    <property type="entry name" value="Glutaredoxin"/>
    <property type="match status" value="1"/>
</dbReference>
<proteinExistence type="predicted"/>
<dbReference type="AlphaFoldDB" id="A0AAV6KW61"/>
<keyword evidence="3" id="KW-1185">Reference proteome</keyword>
<sequence length="313" mass="35554">MKGVTGRFLRKLKSISSITSLRQGVVFQAEKGPAEENCYNPKEPFPGRISVSERLKNEGQDEETDVPFYDCWKEIISKENAEIPILIPSPADDCEADRLQVGSERVIQKAEESEEIPTLLDWKENFPPGGNERVTQKAYEEGEEFPTLLDFEENCPPEGNERVILYTTSLKGIRKTFEDCNSVKFLLESFKVVYFERDISMHSEFREELWRIMGSRVLPPRLFIKGRHIGGAEEVVRLHEQGRLRRLFRGIPVNSSGCPCGGCGGVRFVANENDLLHMGCFSYANIQSYVLGTTIEGILRQAADVEDIDRRVQ</sequence>
<dbReference type="PROSITE" id="PS51354">
    <property type="entry name" value="GLUTAREDOXIN_2"/>
    <property type="match status" value="1"/>
</dbReference>
<comment type="caution">
    <text evidence="2">The sequence shown here is derived from an EMBL/GenBank/DDBJ whole genome shotgun (WGS) entry which is preliminary data.</text>
</comment>